<evidence type="ECO:0000313" key="3">
    <source>
        <dbReference type="Proteomes" id="UP001644719"/>
    </source>
</evidence>
<dbReference type="PANTHER" id="PTHR38730:SF1">
    <property type="entry name" value="SLL7028 PROTEIN"/>
    <property type="match status" value="1"/>
</dbReference>
<gene>
    <name evidence="2" type="ORF">G5B17_05815</name>
</gene>
<dbReference type="PROSITE" id="PS50234">
    <property type="entry name" value="VWFA"/>
    <property type="match status" value="1"/>
</dbReference>
<dbReference type="InterPro" id="IPR002035">
    <property type="entry name" value="VWF_A"/>
</dbReference>
<dbReference type="EMBL" id="JAAITS010000012">
    <property type="protein sequence ID" value="NSG84953.1"/>
    <property type="molecule type" value="Genomic_DNA"/>
</dbReference>
<feature type="domain" description="VWFA" evidence="1">
    <location>
        <begin position="337"/>
        <end position="486"/>
    </location>
</feature>
<organism evidence="2 3">
    <name type="scientific">Blautia faecis</name>
    <dbReference type="NCBI Taxonomy" id="871665"/>
    <lineage>
        <taxon>Bacteria</taxon>
        <taxon>Bacillati</taxon>
        <taxon>Bacillota</taxon>
        <taxon>Clostridia</taxon>
        <taxon>Lachnospirales</taxon>
        <taxon>Lachnospiraceae</taxon>
        <taxon>Blautia</taxon>
    </lineage>
</organism>
<comment type="caution">
    <text evidence="2">The sequence shown here is derived from an EMBL/GenBank/DDBJ whole genome shotgun (WGS) entry which is preliminary data.</text>
</comment>
<dbReference type="SUPFAM" id="SSF53300">
    <property type="entry name" value="vWA-like"/>
    <property type="match status" value="1"/>
</dbReference>
<evidence type="ECO:0000313" key="2">
    <source>
        <dbReference type="EMBL" id="NSG84953.1"/>
    </source>
</evidence>
<sequence length="486" mass="56911">MSGSEEKKLNSLHEVDSLYKVQGGKAAYQISPAYGQNTLYKVNPVHDAWERALAAESICQDILTSARNQLYLNMRFMDCALSALFFQGDMGIHPVGTDGTVLYYQPEELMEQFRRSQEKVNRIYLHSLLHCIFLHCFPEKDEEGNPVVDVQYWNLACDITVENIIDGLYLKCVHQPASMVKRQALQLILEEGKVMTAQRIYRRLQTLHLPENKMQELRREFTQDDHGKWYENHPNSPQMSQRKKNWDDIRNRMQTEMETFSKEAGEGGETLVDQLRAQNQNRYDYKEFLRKFSVLKEEMKVDMDTFDYIFYNYGMNLYGNMPLIEPLETKEERKVEDFVIVIDTSMSCKGELVQKFLEETYSVLSESESFFRRIHVHILQCDEKIQSDVVIENAMQLKEYMSHFTVKGGGGTDFRPAFAYVEQLMRAKKFTKLRGLIYFTDGYGIYPAKMPPYETAFVFMKEDYQDIDVPPWAIRLILDEEDLESV</sequence>
<dbReference type="InterPro" id="IPR018698">
    <property type="entry name" value="VWA-like_dom"/>
</dbReference>
<name>A0ABX2H6T2_9FIRM</name>
<reference evidence="2 3" key="1">
    <citation type="journal article" date="2020" name="Cell Host Microbe">
        <title>Functional and Genomic Variation between Human-Derived Isolates of Lachnospiraceae Reveals Inter- and Intra-Species Diversity.</title>
        <authorList>
            <person name="Sorbara M.T."/>
            <person name="Littmann E.R."/>
            <person name="Fontana E."/>
            <person name="Moody T.U."/>
            <person name="Kohout C.E."/>
            <person name="Gjonbalaj M."/>
            <person name="Eaton V."/>
            <person name="Seok R."/>
            <person name="Leiner I.M."/>
            <person name="Pamer E.G."/>
        </authorList>
    </citation>
    <scope>NUCLEOTIDE SEQUENCE [LARGE SCALE GENOMIC DNA]</scope>
    <source>
        <strain evidence="2 3">MSK.17.74</strain>
    </source>
</reference>
<dbReference type="RefSeq" id="WP_173769530.1">
    <property type="nucleotide sequence ID" value="NZ_JAAITS010000012.1"/>
</dbReference>
<dbReference type="Gene3D" id="3.40.50.410">
    <property type="entry name" value="von Willebrand factor, type A domain"/>
    <property type="match status" value="1"/>
</dbReference>
<evidence type="ECO:0000259" key="1">
    <source>
        <dbReference type="PROSITE" id="PS50234"/>
    </source>
</evidence>
<proteinExistence type="predicted"/>
<dbReference type="CDD" id="cd00198">
    <property type="entry name" value="vWFA"/>
    <property type="match status" value="1"/>
</dbReference>
<dbReference type="Pfam" id="PF09967">
    <property type="entry name" value="DUF2201"/>
    <property type="match status" value="1"/>
</dbReference>
<protein>
    <submittedName>
        <fullName evidence="2">Metallopeptidase</fullName>
    </submittedName>
</protein>
<dbReference type="InterPro" id="IPR025154">
    <property type="entry name" value="Put_metallopeptidase_dom"/>
</dbReference>
<dbReference type="Pfam" id="PF13203">
    <property type="entry name" value="DUF2201_N"/>
    <property type="match status" value="1"/>
</dbReference>
<dbReference type="PANTHER" id="PTHR38730">
    <property type="entry name" value="SLL7028 PROTEIN"/>
    <property type="match status" value="1"/>
</dbReference>
<dbReference type="Proteomes" id="UP001644719">
    <property type="component" value="Unassembled WGS sequence"/>
</dbReference>
<dbReference type="InterPro" id="IPR036465">
    <property type="entry name" value="vWFA_dom_sf"/>
</dbReference>
<keyword evidence="3" id="KW-1185">Reference proteome</keyword>
<accession>A0ABX2H6T2</accession>